<feature type="domain" description="VOC" evidence="1">
    <location>
        <begin position="2"/>
        <end position="128"/>
    </location>
</feature>
<gene>
    <name evidence="2" type="ORF">SAMN05216550_11212</name>
</gene>
<dbReference type="SUPFAM" id="SSF54593">
    <property type="entry name" value="Glyoxalase/Bleomycin resistance protein/Dihydroxybiphenyl dioxygenase"/>
    <property type="match status" value="1"/>
</dbReference>
<dbReference type="AlphaFoldDB" id="A0A1A5X4X6"/>
<comment type="caution">
    <text evidence="2">The sequence shown here is derived from an EMBL/GenBank/DDBJ whole genome shotgun (WGS) entry which is preliminary data.</text>
</comment>
<dbReference type="Gene3D" id="3.10.180.10">
    <property type="entry name" value="2,3-Dihydroxybiphenyl 1,2-Dioxygenase, domain 1"/>
    <property type="match status" value="1"/>
</dbReference>
<evidence type="ECO:0000259" key="1">
    <source>
        <dbReference type="PROSITE" id="PS51819"/>
    </source>
</evidence>
<accession>A0A1A5X4X6</accession>
<evidence type="ECO:0000313" key="3">
    <source>
        <dbReference type="Proteomes" id="UP000183529"/>
    </source>
</evidence>
<organism evidence="2 3">
    <name type="scientific">Paraburkholderia tropica</name>
    <dbReference type="NCBI Taxonomy" id="92647"/>
    <lineage>
        <taxon>Bacteria</taxon>
        <taxon>Pseudomonadati</taxon>
        <taxon>Pseudomonadota</taxon>
        <taxon>Betaproteobacteria</taxon>
        <taxon>Burkholderiales</taxon>
        <taxon>Burkholderiaceae</taxon>
        <taxon>Paraburkholderia</taxon>
    </lineage>
</organism>
<sequence>MHKHIFVNLGVRDLKRSMDFFAQVGFTFEPKFTNEQAACMVIGENIFAMLLTPDFMRGFTDKPLVDAREQTEVLVCVSCESREEVNALTEKALAAGGTSKRPPTDYGDAMYGRSFEDLDGHIWELMWMSPEMVEKGAHGA</sequence>
<dbReference type="InterPro" id="IPR004360">
    <property type="entry name" value="Glyas_Fos-R_dOase_dom"/>
</dbReference>
<reference evidence="2 3" key="1">
    <citation type="submission" date="2016-10" db="EMBL/GenBank/DDBJ databases">
        <authorList>
            <person name="Varghese N."/>
            <person name="Submissions S."/>
        </authorList>
    </citation>
    <scope>NUCLEOTIDE SEQUENCE [LARGE SCALE GENOMIC DNA]</scope>
    <source>
        <strain evidence="2 3">LMG 22274</strain>
    </source>
</reference>
<protein>
    <recommendedName>
        <fullName evidence="1">VOC domain-containing protein</fullName>
    </recommendedName>
</protein>
<dbReference type="PANTHER" id="PTHR36503">
    <property type="entry name" value="BLR2520 PROTEIN"/>
    <property type="match status" value="1"/>
</dbReference>
<dbReference type="Proteomes" id="UP000183529">
    <property type="component" value="Unassembled WGS sequence"/>
</dbReference>
<dbReference type="OrthoDB" id="4265398at2"/>
<dbReference type="InterPro" id="IPR037523">
    <property type="entry name" value="VOC_core"/>
</dbReference>
<dbReference type="EMBL" id="FNZM01000012">
    <property type="protein sequence ID" value="SEJ97855.1"/>
    <property type="molecule type" value="Genomic_DNA"/>
</dbReference>
<dbReference type="PANTHER" id="PTHR36503:SF2">
    <property type="entry name" value="BLR2408 PROTEIN"/>
    <property type="match status" value="1"/>
</dbReference>
<dbReference type="RefSeq" id="WP_065063551.1">
    <property type="nucleotide sequence ID" value="NZ_CADFGN010000004.1"/>
</dbReference>
<name>A0A1A5X4X6_9BURK</name>
<dbReference type="PROSITE" id="PS51819">
    <property type="entry name" value="VOC"/>
    <property type="match status" value="1"/>
</dbReference>
<dbReference type="InterPro" id="IPR029068">
    <property type="entry name" value="Glyas_Bleomycin-R_OHBP_Dase"/>
</dbReference>
<proteinExistence type="predicted"/>
<evidence type="ECO:0000313" key="2">
    <source>
        <dbReference type="EMBL" id="SEJ97855.1"/>
    </source>
</evidence>
<dbReference type="Pfam" id="PF00903">
    <property type="entry name" value="Glyoxalase"/>
    <property type="match status" value="1"/>
</dbReference>